<feature type="signal peptide" evidence="2">
    <location>
        <begin position="1"/>
        <end position="19"/>
    </location>
</feature>
<dbReference type="Proteomes" id="UP000757435">
    <property type="component" value="Unassembled WGS sequence"/>
</dbReference>
<dbReference type="EMBL" id="JAHHHD010000017">
    <property type="protein sequence ID" value="MBW4660045.1"/>
    <property type="molecule type" value="Genomic_DNA"/>
</dbReference>
<evidence type="ECO:0000313" key="4">
    <source>
        <dbReference type="Proteomes" id="UP000757435"/>
    </source>
</evidence>
<evidence type="ECO:0000256" key="1">
    <source>
        <dbReference type="SAM" id="MobiDB-lite"/>
    </source>
</evidence>
<accession>A0A951QDY8</accession>
<feature type="region of interest" description="Disordered" evidence="1">
    <location>
        <begin position="24"/>
        <end position="45"/>
    </location>
</feature>
<sequence length="45" mass="4229">MNKKAIGLLMILGLTATLAACGGGAEAPAGSPDAMSPSASPTTSP</sequence>
<proteinExistence type="predicted"/>
<evidence type="ECO:0000313" key="3">
    <source>
        <dbReference type="EMBL" id="MBW4660045.1"/>
    </source>
</evidence>
<reference evidence="3" key="2">
    <citation type="journal article" date="2022" name="Microbiol. Resour. Announc.">
        <title>Metagenome Sequencing to Explore Phylogenomics of Terrestrial Cyanobacteria.</title>
        <authorList>
            <person name="Ward R.D."/>
            <person name="Stajich J.E."/>
            <person name="Johansen J.R."/>
            <person name="Huntemann M."/>
            <person name="Clum A."/>
            <person name="Foster B."/>
            <person name="Foster B."/>
            <person name="Roux S."/>
            <person name="Palaniappan K."/>
            <person name="Varghese N."/>
            <person name="Mukherjee S."/>
            <person name="Reddy T.B.K."/>
            <person name="Daum C."/>
            <person name="Copeland A."/>
            <person name="Chen I.A."/>
            <person name="Ivanova N.N."/>
            <person name="Kyrpides N.C."/>
            <person name="Shapiro N."/>
            <person name="Eloe-Fadrosh E.A."/>
            <person name="Pietrasiak N."/>
        </authorList>
    </citation>
    <scope>NUCLEOTIDE SEQUENCE</scope>
    <source>
        <strain evidence="3">UHER 2000/2452</strain>
    </source>
</reference>
<evidence type="ECO:0000256" key="2">
    <source>
        <dbReference type="SAM" id="SignalP"/>
    </source>
</evidence>
<comment type="caution">
    <text evidence="3">The sequence shown here is derived from an EMBL/GenBank/DDBJ whole genome shotgun (WGS) entry which is preliminary data.</text>
</comment>
<dbReference type="AlphaFoldDB" id="A0A951QDY8"/>
<gene>
    <name evidence="3" type="ORF">KME15_15325</name>
</gene>
<organism evidence="3 4">
    <name type="scientific">Drouetiella hepatica Uher 2000/2452</name>
    <dbReference type="NCBI Taxonomy" id="904376"/>
    <lineage>
        <taxon>Bacteria</taxon>
        <taxon>Bacillati</taxon>
        <taxon>Cyanobacteriota</taxon>
        <taxon>Cyanophyceae</taxon>
        <taxon>Oculatellales</taxon>
        <taxon>Oculatellaceae</taxon>
        <taxon>Drouetiella</taxon>
    </lineage>
</organism>
<name>A0A951QDY8_9CYAN</name>
<keyword evidence="2" id="KW-0732">Signal</keyword>
<reference evidence="3" key="1">
    <citation type="submission" date="2021-05" db="EMBL/GenBank/DDBJ databases">
        <authorList>
            <person name="Pietrasiak N."/>
            <person name="Ward R."/>
            <person name="Stajich J.E."/>
            <person name="Kurbessoian T."/>
        </authorList>
    </citation>
    <scope>NUCLEOTIDE SEQUENCE</scope>
    <source>
        <strain evidence="3">UHER 2000/2452</strain>
    </source>
</reference>
<protein>
    <submittedName>
        <fullName evidence="3">Uncharacterized protein</fullName>
    </submittedName>
</protein>
<dbReference type="PROSITE" id="PS51257">
    <property type="entry name" value="PROKAR_LIPOPROTEIN"/>
    <property type="match status" value="1"/>
</dbReference>
<feature type="chain" id="PRO_5037257738" evidence="2">
    <location>
        <begin position="20"/>
        <end position="45"/>
    </location>
</feature>